<gene>
    <name evidence="1" type="ORF">BLNAU_1729</name>
</gene>
<proteinExistence type="predicted"/>
<accession>A0ABQ9YHF1</accession>
<dbReference type="EMBL" id="JARBJD010000007">
    <property type="protein sequence ID" value="KAK2963196.1"/>
    <property type="molecule type" value="Genomic_DNA"/>
</dbReference>
<dbReference type="Proteomes" id="UP001281761">
    <property type="component" value="Unassembled WGS sequence"/>
</dbReference>
<sequence length="128" mass="15128">MKPTESHNFVRLIPMQSDNDIERKWRECENIIRQTSINWRKNCLRKTMHFEKCNRSSSKSSNLTQHIFWMVLVKSNHTILSLNLTKKNLSTSLTKPYLPRLILQPTLMTSPTPIQLHPQQTQIDSNRN</sequence>
<evidence type="ECO:0000313" key="2">
    <source>
        <dbReference type="Proteomes" id="UP001281761"/>
    </source>
</evidence>
<organism evidence="1 2">
    <name type="scientific">Blattamonas nauphoetae</name>
    <dbReference type="NCBI Taxonomy" id="2049346"/>
    <lineage>
        <taxon>Eukaryota</taxon>
        <taxon>Metamonada</taxon>
        <taxon>Preaxostyla</taxon>
        <taxon>Oxymonadida</taxon>
        <taxon>Blattamonas</taxon>
    </lineage>
</organism>
<comment type="caution">
    <text evidence="1">The sequence shown here is derived from an EMBL/GenBank/DDBJ whole genome shotgun (WGS) entry which is preliminary data.</text>
</comment>
<name>A0ABQ9YHF1_9EUKA</name>
<reference evidence="1 2" key="1">
    <citation type="journal article" date="2022" name="bioRxiv">
        <title>Genomics of Preaxostyla Flagellates Illuminates Evolutionary Transitions and the Path Towards Mitochondrial Loss.</title>
        <authorList>
            <person name="Novak L.V.F."/>
            <person name="Treitli S.C."/>
            <person name="Pyrih J."/>
            <person name="Halakuc P."/>
            <person name="Pipaliya S.V."/>
            <person name="Vacek V."/>
            <person name="Brzon O."/>
            <person name="Soukal P."/>
            <person name="Eme L."/>
            <person name="Dacks J.B."/>
            <person name="Karnkowska A."/>
            <person name="Elias M."/>
            <person name="Hampl V."/>
        </authorList>
    </citation>
    <scope>NUCLEOTIDE SEQUENCE [LARGE SCALE GENOMIC DNA]</scope>
    <source>
        <strain evidence="1">NAU3</strain>
        <tissue evidence="1">Gut</tissue>
    </source>
</reference>
<evidence type="ECO:0000313" key="1">
    <source>
        <dbReference type="EMBL" id="KAK2963196.1"/>
    </source>
</evidence>
<protein>
    <submittedName>
        <fullName evidence="1">Uncharacterized protein</fullName>
    </submittedName>
</protein>
<keyword evidence="2" id="KW-1185">Reference proteome</keyword>